<accession>A0A4U0UPF2</accession>
<keyword evidence="6" id="KW-0560">Oxidoreductase</keyword>
<comment type="cofactor">
    <cofactor evidence="2">
        <name>Cu cation</name>
        <dbReference type="ChEBI" id="CHEBI:23378"/>
    </cofactor>
</comment>
<evidence type="ECO:0000313" key="15">
    <source>
        <dbReference type="Proteomes" id="UP000310066"/>
    </source>
</evidence>
<evidence type="ECO:0000256" key="5">
    <source>
        <dbReference type="ARBA" id="ARBA00022723"/>
    </source>
</evidence>
<dbReference type="GO" id="GO:0005507">
    <property type="term" value="F:copper ion binding"/>
    <property type="evidence" value="ECO:0007669"/>
    <property type="project" value="InterPro"/>
</dbReference>
<dbReference type="PROSITE" id="PS00079">
    <property type="entry name" value="MULTICOPPER_OXIDASE1"/>
    <property type="match status" value="1"/>
</dbReference>
<evidence type="ECO:0000256" key="6">
    <source>
        <dbReference type="ARBA" id="ARBA00023002"/>
    </source>
</evidence>
<evidence type="ECO:0000256" key="4">
    <source>
        <dbReference type="ARBA" id="ARBA00012297"/>
    </source>
</evidence>
<dbReference type="AlphaFoldDB" id="A0A4U0UPF2"/>
<dbReference type="FunFam" id="2.60.40.420:FF:000045">
    <property type="entry name" value="Laccase 2"/>
    <property type="match status" value="1"/>
</dbReference>
<feature type="signal peptide" evidence="10">
    <location>
        <begin position="1"/>
        <end position="20"/>
    </location>
</feature>
<dbReference type="Pfam" id="PF07731">
    <property type="entry name" value="Cu-oxidase_2"/>
    <property type="match status" value="1"/>
</dbReference>
<evidence type="ECO:0000313" key="14">
    <source>
        <dbReference type="EMBL" id="TKA37617.1"/>
    </source>
</evidence>
<evidence type="ECO:0000259" key="11">
    <source>
        <dbReference type="Pfam" id="PF00394"/>
    </source>
</evidence>
<evidence type="ECO:0000256" key="10">
    <source>
        <dbReference type="SAM" id="SignalP"/>
    </source>
</evidence>
<evidence type="ECO:0000256" key="3">
    <source>
        <dbReference type="ARBA" id="ARBA00010609"/>
    </source>
</evidence>
<comment type="similarity">
    <text evidence="3">Belongs to the multicopper oxidase family.</text>
</comment>
<sequence>MKFNQIAGACLAACTALTTAAVVPAEPIEKRATSTTSRVADAACTNGPNTRACWKNGYSIATDFDQKFPTTGNTVTQSLEITNGTCNPDGHGSRLCLLINGQYPGPTIRATWGDMLSITVKNSMQDNGTSLHWHGVRQYHSPGSDGVNGITECPLAPGQTRTYTFQVTQYSTSWYHAHFSSQYGDGVIGPIVFDGPASANYDEDLGPYVLNEWYYQTSYQINAIASVNLGKGGPPPNADNMLINGTNKNANGGGSYNQVKITSGKKYRLRLINMSVDNYIRVSLDGHAMQVMTTDFIPCKPFSVNSLLLGIGQRYDVVINANQTAGNYWFRANVATDCLSGNNFYGRAIWSYSSVTPGTPTTSANTQDSVCLEPSQAAPYWVQPVPSGSLASQIDALDVGLTKAQVVPNGDAIIVWAINTSSINVAWDHPTLQYVMEGNTSYPTQFNVVPTVNEGAWNYVVVQMLPNNPPVPHPFHLHGHDFFLLGQGSGTFSAGSASLNFATPPRRDTATVPGGGWLAIAFNSNNPGTWLMHCHIAWHVSEGLGVQFLQSPSQITLPDKGQFDSQCSAWNNYYQTAYWKKDDSGI</sequence>
<feature type="chain" id="PRO_5020408936" description="laccase" evidence="10">
    <location>
        <begin position="21"/>
        <end position="586"/>
    </location>
</feature>
<dbReference type="SUPFAM" id="SSF49503">
    <property type="entry name" value="Cupredoxins"/>
    <property type="match status" value="3"/>
</dbReference>
<comment type="catalytic activity">
    <reaction evidence="1">
        <text>4 hydroquinone + O2 = 4 benzosemiquinone + 2 H2O</text>
        <dbReference type="Rhea" id="RHEA:11276"/>
        <dbReference type="ChEBI" id="CHEBI:15377"/>
        <dbReference type="ChEBI" id="CHEBI:15379"/>
        <dbReference type="ChEBI" id="CHEBI:17594"/>
        <dbReference type="ChEBI" id="CHEBI:17977"/>
        <dbReference type="EC" id="1.10.3.2"/>
    </reaction>
</comment>
<comment type="caution">
    <text evidence="14">The sequence shown here is derived from an EMBL/GenBank/DDBJ whole genome shotgun (WGS) entry which is preliminary data.</text>
</comment>
<dbReference type="CDD" id="cd13901">
    <property type="entry name" value="CuRO_3_MaLCC_like"/>
    <property type="match status" value="1"/>
</dbReference>
<dbReference type="EMBL" id="NAJP01000050">
    <property type="protein sequence ID" value="TKA37617.1"/>
    <property type="molecule type" value="Genomic_DNA"/>
</dbReference>
<evidence type="ECO:0000259" key="12">
    <source>
        <dbReference type="Pfam" id="PF07731"/>
    </source>
</evidence>
<feature type="domain" description="Plastocyanin-like" evidence="11">
    <location>
        <begin position="209"/>
        <end position="353"/>
    </location>
</feature>
<dbReference type="GO" id="GO:0046274">
    <property type="term" value="P:lignin catabolic process"/>
    <property type="evidence" value="ECO:0007669"/>
    <property type="project" value="UniProtKB-KW"/>
</dbReference>
<dbReference type="Proteomes" id="UP000310066">
    <property type="component" value="Unassembled WGS sequence"/>
</dbReference>
<evidence type="ECO:0000256" key="1">
    <source>
        <dbReference type="ARBA" id="ARBA00000349"/>
    </source>
</evidence>
<organism evidence="14 15">
    <name type="scientific">Friedmanniomyces endolithicus</name>
    <dbReference type="NCBI Taxonomy" id="329885"/>
    <lineage>
        <taxon>Eukaryota</taxon>
        <taxon>Fungi</taxon>
        <taxon>Dikarya</taxon>
        <taxon>Ascomycota</taxon>
        <taxon>Pezizomycotina</taxon>
        <taxon>Dothideomycetes</taxon>
        <taxon>Dothideomycetidae</taxon>
        <taxon>Mycosphaerellales</taxon>
        <taxon>Teratosphaeriaceae</taxon>
        <taxon>Friedmanniomyces</taxon>
    </lineage>
</organism>
<dbReference type="STRING" id="329885.A0A4U0UPF2"/>
<dbReference type="OrthoDB" id="2121828at2759"/>
<feature type="domain" description="Plastocyanin-like" evidence="12">
    <location>
        <begin position="426"/>
        <end position="553"/>
    </location>
</feature>
<reference evidence="14 15" key="1">
    <citation type="submission" date="2017-03" db="EMBL/GenBank/DDBJ databases">
        <title>Genomes of endolithic fungi from Antarctica.</title>
        <authorList>
            <person name="Coleine C."/>
            <person name="Masonjones S."/>
            <person name="Stajich J.E."/>
        </authorList>
    </citation>
    <scope>NUCLEOTIDE SEQUENCE [LARGE SCALE GENOMIC DNA]</scope>
    <source>
        <strain evidence="14 15">CCFEE 5311</strain>
    </source>
</reference>
<dbReference type="InterPro" id="IPR008972">
    <property type="entry name" value="Cupredoxin"/>
</dbReference>
<keyword evidence="8" id="KW-0325">Glycoprotein</keyword>
<dbReference type="PROSITE" id="PS00080">
    <property type="entry name" value="MULTICOPPER_OXIDASE2"/>
    <property type="match status" value="1"/>
</dbReference>
<dbReference type="Pfam" id="PF07732">
    <property type="entry name" value="Cu-oxidase_3"/>
    <property type="match status" value="1"/>
</dbReference>
<dbReference type="Gene3D" id="2.60.40.420">
    <property type="entry name" value="Cupredoxins - blue copper proteins"/>
    <property type="match status" value="3"/>
</dbReference>
<name>A0A4U0UPF2_9PEZI</name>
<dbReference type="CDD" id="cd13880">
    <property type="entry name" value="CuRO_2_MaLCC_like"/>
    <property type="match status" value="1"/>
</dbReference>
<dbReference type="PANTHER" id="PTHR11709:SF87">
    <property type="entry name" value="LACCASE"/>
    <property type="match status" value="1"/>
</dbReference>
<dbReference type="GO" id="GO:0052716">
    <property type="term" value="F:hydroquinone:oxygen oxidoreductase activity"/>
    <property type="evidence" value="ECO:0007669"/>
    <property type="project" value="UniProtKB-EC"/>
</dbReference>
<dbReference type="EC" id="1.10.3.2" evidence="4"/>
<dbReference type="Pfam" id="PF00394">
    <property type="entry name" value="Cu-oxidase"/>
    <property type="match status" value="1"/>
</dbReference>
<dbReference type="InterPro" id="IPR011706">
    <property type="entry name" value="Cu-oxidase_C"/>
</dbReference>
<dbReference type="FunFam" id="2.60.40.420:FF:000021">
    <property type="entry name" value="Extracellular dihydrogeodin oxidase/laccase"/>
    <property type="match status" value="1"/>
</dbReference>
<dbReference type="InterPro" id="IPR002355">
    <property type="entry name" value="Cu_oxidase_Cu_BS"/>
</dbReference>
<dbReference type="InterPro" id="IPR001117">
    <property type="entry name" value="Cu-oxidase_2nd"/>
</dbReference>
<dbReference type="InterPro" id="IPR011707">
    <property type="entry name" value="Cu-oxidase-like_N"/>
</dbReference>
<evidence type="ECO:0000256" key="8">
    <source>
        <dbReference type="ARBA" id="ARBA00023180"/>
    </source>
</evidence>
<evidence type="ECO:0000256" key="7">
    <source>
        <dbReference type="ARBA" id="ARBA00023008"/>
    </source>
</evidence>
<dbReference type="InterPro" id="IPR045087">
    <property type="entry name" value="Cu-oxidase_fam"/>
</dbReference>
<keyword evidence="10" id="KW-0732">Signal</keyword>
<evidence type="ECO:0000256" key="9">
    <source>
        <dbReference type="ARBA" id="ARBA00023185"/>
    </source>
</evidence>
<keyword evidence="9" id="KW-0439">Lignin degradation</keyword>
<proteinExistence type="inferred from homology"/>
<keyword evidence="5" id="KW-0479">Metal-binding</keyword>
<keyword evidence="7" id="KW-0186">Copper</keyword>
<feature type="domain" description="Plastocyanin-like" evidence="13">
    <location>
        <begin position="81"/>
        <end position="196"/>
    </location>
</feature>
<gene>
    <name evidence="14" type="ORF">B0A54_11701</name>
</gene>
<dbReference type="CDD" id="cd13854">
    <property type="entry name" value="CuRO_1_MaLCC_like"/>
    <property type="match status" value="1"/>
</dbReference>
<evidence type="ECO:0000256" key="2">
    <source>
        <dbReference type="ARBA" id="ARBA00001935"/>
    </source>
</evidence>
<evidence type="ECO:0000259" key="13">
    <source>
        <dbReference type="Pfam" id="PF07732"/>
    </source>
</evidence>
<dbReference type="PANTHER" id="PTHR11709">
    <property type="entry name" value="MULTI-COPPER OXIDASE"/>
    <property type="match status" value="1"/>
</dbReference>
<protein>
    <recommendedName>
        <fullName evidence="4">laccase</fullName>
        <ecNumber evidence="4">1.10.3.2</ecNumber>
    </recommendedName>
</protein>
<dbReference type="InterPro" id="IPR033138">
    <property type="entry name" value="Cu_oxidase_CS"/>
</dbReference>